<proteinExistence type="predicted"/>
<comment type="caution">
    <text evidence="1">The sequence shown here is derived from an EMBL/GenBank/DDBJ whole genome shotgun (WGS) entry which is preliminary data.</text>
</comment>
<dbReference type="Proteomes" id="UP000838756">
    <property type="component" value="Unassembled WGS sequence"/>
</dbReference>
<sequence length="108" mass="11813">MRPLLVHPHTIVLNYHRKVPPFKQTIAGRVDAAYFADMSVCRSRHSRIGFGPAGTLAYVSSYDTLNDLPKSAELSDIGNYVTGRGVDDWSEPTVARLAVGRAQSEVVA</sequence>
<dbReference type="EMBL" id="CAKXAJ010000314">
    <property type="protein sequence ID" value="CAH2207475.1"/>
    <property type="molecule type" value="Genomic_DNA"/>
</dbReference>
<keyword evidence="2" id="KW-1185">Reference proteome</keyword>
<name>A0A8S4QH23_9NEOP</name>
<reference evidence="1" key="1">
    <citation type="submission" date="2022-03" db="EMBL/GenBank/DDBJ databases">
        <authorList>
            <person name="Lindestad O."/>
        </authorList>
    </citation>
    <scope>NUCLEOTIDE SEQUENCE</scope>
</reference>
<dbReference type="OrthoDB" id="7453339at2759"/>
<feature type="non-terminal residue" evidence="1">
    <location>
        <position position="1"/>
    </location>
</feature>
<evidence type="ECO:0000313" key="1">
    <source>
        <dbReference type="EMBL" id="CAH2207475.1"/>
    </source>
</evidence>
<organism evidence="1 2">
    <name type="scientific">Pararge aegeria aegeria</name>
    <dbReference type="NCBI Taxonomy" id="348720"/>
    <lineage>
        <taxon>Eukaryota</taxon>
        <taxon>Metazoa</taxon>
        <taxon>Ecdysozoa</taxon>
        <taxon>Arthropoda</taxon>
        <taxon>Hexapoda</taxon>
        <taxon>Insecta</taxon>
        <taxon>Pterygota</taxon>
        <taxon>Neoptera</taxon>
        <taxon>Endopterygota</taxon>
        <taxon>Lepidoptera</taxon>
        <taxon>Glossata</taxon>
        <taxon>Ditrysia</taxon>
        <taxon>Papilionoidea</taxon>
        <taxon>Nymphalidae</taxon>
        <taxon>Satyrinae</taxon>
        <taxon>Satyrini</taxon>
        <taxon>Parargina</taxon>
        <taxon>Pararge</taxon>
    </lineage>
</organism>
<accession>A0A8S4QH23</accession>
<protein>
    <submittedName>
        <fullName evidence="1">Jg144 protein</fullName>
    </submittedName>
</protein>
<evidence type="ECO:0000313" key="2">
    <source>
        <dbReference type="Proteomes" id="UP000838756"/>
    </source>
</evidence>
<gene>
    <name evidence="1" type="primary">jg144</name>
    <name evidence="1" type="ORF">PAEG_LOCUS96</name>
</gene>
<dbReference type="AlphaFoldDB" id="A0A8S4QH23"/>